<feature type="domain" description="PAC" evidence="10">
    <location>
        <begin position="392"/>
        <end position="442"/>
    </location>
</feature>
<keyword evidence="4" id="KW-0808">Transferase</keyword>
<evidence type="ECO:0000259" key="9">
    <source>
        <dbReference type="PROSITE" id="PS50112"/>
    </source>
</evidence>
<organism evidence="11 12">
    <name type="scientific">Candidatus Schekmanbacteria bacterium RBG_13_48_7</name>
    <dbReference type="NCBI Taxonomy" id="1817878"/>
    <lineage>
        <taxon>Bacteria</taxon>
        <taxon>Candidatus Schekmaniibacteriota</taxon>
    </lineage>
</organism>
<dbReference type="SMART" id="SM00387">
    <property type="entry name" value="HATPase_c"/>
    <property type="match status" value="1"/>
</dbReference>
<dbReference type="InterPro" id="IPR029016">
    <property type="entry name" value="GAF-like_dom_sf"/>
</dbReference>
<dbReference type="InterPro" id="IPR004358">
    <property type="entry name" value="Sig_transdc_His_kin-like_C"/>
</dbReference>
<dbReference type="EMBL" id="MGDD01000291">
    <property type="protein sequence ID" value="OGL43111.1"/>
    <property type="molecule type" value="Genomic_DNA"/>
</dbReference>
<dbReference type="SMART" id="SM00448">
    <property type="entry name" value="REC"/>
    <property type="match status" value="1"/>
</dbReference>
<dbReference type="Gene3D" id="3.40.50.2300">
    <property type="match status" value="1"/>
</dbReference>
<dbReference type="PROSITE" id="PS50110">
    <property type="entry name" value="RESPONSE_REGULATORY"/>
    <property type="match status" value="1"/>
</dbReference>
<evidence type="ECO:0000256" key="5">
    <source>
        <dbReference type="ARBA" id="ARBA00022777"/>
    </source>
</evidence>
<dbReference type="CDD" id="cd00082">
    <property type="entry name" value="HisKA"/>
    <property type="match status" value="1"/>
</dbReference>
<dbReference type="EC" id="2.7.13.3" evidence="2"/>
<dbReference type="Gene3D" id="3.30.450.40">
    <property type="match status" value="1"/>
</dbReference>
<accession>A0A1F7RNS7</accession>
<dbReference type="PROSITE" id="PS50113">
    <property type="entry name" value="PAC"/>
    <property type="match status" value="1"/>
</dbReference>
<dbReference type="InterPro" id="IPR001789">
    <property type="entry name" value="Sig_transdc_resp-reg_receiver"/>
</dbReference>
<gene>
    <name evidence="11" type="ORF">A2161_15525</name>
</gene>
<evidence type="ECO:0000256" key="3">
    <source>
        <dbReference type="ARBA" id="ARBA00022553"/>
    </source>
</evidence>
<dbReference type="SMART" id="SM00388">
    <property type="entry name" value="HisKA"/>
    <property type="match status" value="1"/>
</dbReference>
<dbReference type="Pfam" id="PF00072">
    <property type="entry name" value="Response_reg"/>
    <property type="match status" value="1"/>
</dbReference>
<dbReference type="Pfam" id="PF00512">
    <property type="entry name" value="HisKA"/>
    <property type="match status" value="1"/>
</dbReference>
<dbReference type="PANTHER" id="PTHR43047">
    <property type="entry name" value="TWO-COMPONENT HISTIDINE PROTEIN KINASE"/>
    <property type="match status" value="1"/>
</dbReference>
<dbReference type="InterPro" id="IPR005467">
    <property type="entry name" value="His_kinase_dom"/>
</dbReference>
<keyword evidence="3 6" id="KW-0597">Phosphoprotein</keyword>
<proteinExistence type="predicted"/>
<dbReference type="Pfam" id="PF00989">
    <property type="entry name" value="PAS"/>
    <property type="match status" value="1"/>
</dbReference>
<dbReference type="SUPFAM" id="SSF55785">
    <property type="entry name" value="PYP-like sensor domain (PAS domain)"/>
    <property type="match status" value="1"/>
</dbReference>
<dbReference type="InterPro" id="IPR003594">
    <property type="entry name" value="HATPase_dom"/>
</dbReference>
<dbReference type="SUPFAM" id="SSF55874">
    <property type="entry name" value="ATPase domain of HSP90 chaperone/DNA topoisomerase II/histidine kinase"/>
    <property type="match status" value="1"/>
</dbReference>
<feature type="domain" description="PAS" evidence="9">
    <location>
        <begin position="320"/>
        <end position="389"/>
    </location>
</feature>
<dbReference type="Pfam" id="PF02518">
    <property type="entry name" value="HATPase_c"/>
    <property type="match status" value="1"/>
</dbReference>
<evidence type="ECO:0000313" key="12">
    <source>
        <dbReference type="Proteomes" id="UP000179266"/>
    </source>
</evidence>
<feature type="modified residue" description="4-aspartylphosphate" evidence="6">
    <location>
        <position position="744"/>
    </location>
</feature>
<feature type="domain" description="Response regulatory" evidence="8">
    <location>
        <begin position="695"/>
        <end position="811"/>
    </location>
</feature>
<evidence type="ECO:0000313" key="11">
    <source>
        <dbReference type="EMBL" id="OGL43111.1"/>
    </source>
</evidence>
<dbReference type="InterPro" id="IPR036097">
    <property type="entry name" value="HisK_dim/P_sf"/>
</dbReference>
<comment type="catalytic activity">
    <reaction evidence="1">
        <text>ATP + protein L-histidine = ADP + protein N-phospho-L-histidine.</text>
        <dbReference type="EC" id="2.7.13.3"/>
    </reaction>
</comment>
<protein>
    <recommendedName>
        <fullName evidence="2">histidine kinase</fullName>
        <ecNumber evidence="2">2.7.13.3</ecNumber>
    </recommendedName>
</protein>
<evidence type="ECO:0000256" key="4">
    <source>
        <dbReference type="ARBA" id="ARBA00022679"/>
    </source>
</evidence>
<dbReference type="Gene3D" id="1.10.287.130">
    <property type="match status" value="1"/>
</dbReference>
<reference evidence="11 12" key="1">
    <citation type="journal article" date="2016" name="Nat. Commun.">
        <title>Thousands of microbial genomes shed light on interconnected biogeochemical processes in an aquifer system.</title>
        <authorList>
            <person name="Anantharaman K."/>
            <person name="Brown C.T."/>
            <person name="Hug L.A."/>
            <person name="Sharon I."/>
            <person name="Castelle C.J."/>
            <person name="Probst A.J."/>
            <person name="Thomas B.C."/>
            <person name="Singh A."/>
            <person name="Wilkins M.J."/>
            <person name="Karaoz U."/>
            <person name="Brodie E.L."/>
            <person name="Williams K.H."/>
            <person name="Hubbard S.S."/>
            <person name="Banfield J.F."/>
        </authorList>
    </citation>
    <scope>NUCLEOTIDE SEQUENCE [LARGE SCALE GENOMIC DNA]</scope>
</reference>
<keyword evidence="5" id="KW-0418">Kinase</keyword>
<dbReference type="NCBIfam" id="TIGR00229">
    <property type="entry name" value="sensory_box"/>
    <property type="match status" value="1"/>
</dbReference>
<sequence>MKTGYKVILVIQEGEAKQKIAELLKREAPGFDLDFLSAELEFFKILEKRTCDVVIMEFSILENSIRSLNDFLHNCPFDLPVILLSLNGQMALSIQNHPGIDSFIIFPDSLEKLPEIILTAISKRHSKSLQRTNPDKEKLTDGISRSKQELNFLFEISTSACRFSDFRSTMQSLFKKMLSQFPFYGVVLWMIDSNSNHFGIKYYEGLTDSLKSFLSGPLISDFVMDGIRNSGKSFFIQIETDSLFYSPPILDAGIKSMYFCPLMIDKQVIGALQFLSLSSKNLASEKENFFELSVLHLSGAIENILFVEKLSEQANRFRESDTNYRALLENAGDSIFIIQHKNIVFINKAGIDLLAYPVEEILGKPFLNFVVPENIEKAEIIQQRQLNYQDVPNFELKLLNKTGEEIVIDLKGAVVEYRGQPAYQFIGRDITQHKKIQRRLHQSEKLASLGQLISGIAHELNNPLTSMLGFSELLMDNVELQPKFQRYLQVINHQSTRAKNIVQNLLAFARQHPAEKISVNLKDMINDTIKLRQYELQVNNITIETYFDDVIPEILADPNQLQEVFLNLLVNAEQAILSERNSGMIRIVCQWNQQLEPVDILFIDNGPGISPEIKDKIFRPFITTKPVGKGTGLGLSISHGIIKEHGGSITLKETNGNGACFLIQLPVLKTEDAKREPESYPERVIDPVICLGSKSILLIDDEEAILEILSEILELQGHRVTAVRNAMNALNYISKDTFDLILCDIKMPGMNGKQFYREVKNIDFLLAQRIIFTTGDTMGSETQDFLRNTKNRYIGKPFRIEELLSLIQEFFLENGECKVQNHSS</sequence>
<evidence type="ECO:0000256" key="6">
    <source>
        <dbReference type="PROSITE-ProRule" id="PRU00169"/>
    </source>
</evidence>
<evidence type="ECO:0000256" key="1">
    <source>
        <dbReference type="ARBA" id="ARBA00000085"/>
    </source>
</evidence>
<comment type="caution">
    <text evidence="11">The sequence shown here is derived from an EMBL/GenBank/DDBJ whole genome shotgun (WGS) entry which is preliminary data.</text>
</comment>
<evidence type="ECO:0000259" key="10">
    <source>
        <dbReference type="PROSITE" id="PS50113"/>
    </source>
</evidence>
<dbReference type="InterPro" id="IPR000014">
    <property type="entry name" value="PAS"/>
</dbReference>
<dbReference type="GO" id="GO:0006355">
    <property type="term" value="P:regulation of DNA-templated transcription"/>
    <property type="evidence" value="ECO:0007669"/>
    <property type="project" value="InterPro"/>
</dbReference>
<evidence type="ECO:0000259" key="8">
    <source>
        <dbReference type="PROSITE" id="PS50110"/>
    </source>
</evidence>
<dbReference type="SMART" id="SM00091">
    <property type="entry name" value="PAS"/>
    <property type="match status" value="1"/>
</dbReference>
<name>A0A1F7RNS7_9BACT</name>
<dbReference type="PRINTS" id="PR00344">
    <property type="entry name" value="BCTRLSENSOR"/>
</dbReference>
<dbReference type="SUPFAM" id="SSF55781">
    <property type="entry name" value="GAF domain-like"/>
    <property type="match status" value="1"/>
</dbReference>
<dbReference type="InterPro" id="IPR011006">
    <property type="entry name" value="CheY-like_superfamily"/>
</dbReference>
<dbReference type="Gene3D" id="3.30.450.20">
    <property type="entry name" value="PAS domain"/>
    <property type="match status" value="1"/>
</dbReference>
<dbReference type="CDD" id="cd00130">
    <property type="entry name" value="PAS"/>
    <property type="match status" value="1"/>
</dbReference>
<dbReference type="Gene3D" id="3.30.565.10">
    <property type="entry name" value="Histidine kinase-like ATPase, C-terminal domain"/>
    <property type="match status" value="1"/>
</dbReference>
<dbReference type="PROSITE" id="PS50112">
    <property type="entry name" value="PAS"/>
    <property type="match status" value="1"/>
</dbReference>
<evidence type="ECO:0000256" key="2">
    <source>
        <dbReference type="ARBA" id="ARBA00012438"/>
    </source>
</evidence>
<feature type="domain" description="Histidine kinase" evidence="7">
    <location>
        <begin position="455"/>
        <end position="669"/>
    </location>
</feature>
<dbReference type="InterPro" id="IPR000700">
    <property type="entry name" value="PAS-assoc_C"/>
</dbReference>
<dbReference type="InterPro" id="IPR036890">
    <property type="entry name" value="HATPase_C_sf"/>
</dbReference>
<dbReference type="InterPro" id="IPR013767">
    <property type="entry name" value="PAS_fold"/>
</dbReference>
<dbReference type="AlphaFoldDB" id="A0A1F7RNS7"/>
<dbReference type="PANTHER" id="PTHR43047:SF64">
    <property type="entry name" value="HISTIDINE KINASE CONTAINING CHEY-HOMOLOGOUS RECEIVER DOMAIN AND PAS DOMAIN-RELATED"/>
    <property type="match status" value="1"/>
</dbReference>
<dbReference type="GO" id="GO:0000155">
    <property type="term" value="F:phosphorelay sensor kinase activity"/>
    <property type="evidence" value="ECO:0007669"/>
    <property type="project" value="InterPro"/>
</dbReference>
<dbReference type="InterPro" id="IPR003661">
    <property type="entry name" value="HisK_dim/P_dom"/>
</dbReference>
<dbReference type="SUPFAM" id="SSF47384">
    <property type="entry name" value="Homodimeric domain of signal transducing histidine kinase"/>
    <property type="match status" value="1"/>
</dbReference>
<dbReference type="Proteomes" id="UP000179266">
    <property type="component" value="Unassembled WGS sequence"/>
</dbReference>
<dbReference type="SUPFAM" id="SSF52172">
    <property type="entry name" value="CheY-like"/>
    <property type="match status" value="2"/>
</dbReference>
<dbReference type="PROSITE" id="PS50109">
    <property type="entry name" value="HIS_KIN"/>
    <property type="match status" value="1"/>
</dbReference>
<evidence type="ECO:0000259" key="7">
    <source>
        <dbReference type="PROSITE" id="PS50109"/>
    </source>
</evidence>
<dbReference type="InterPro" id="IPR035965">
    <property type="entry name" value="PAS-like_dom_sf"/>
</dbReference>